<dbReference type="PANTHER" id="PTHR47642">
    <property type="entry name" value="ATP-DEPENDENT DNA HELICASE"/>
    <property type="match status" value="1"/>
</dbReference>
<proteinExistence type="predicted"/>
<gene>
    <name evidence="2" type="ORF">METZ01_LOCUS226445</name>
</gene>
<sequence>NDTSINLFITGKAGSGKSTLLEYFRQNTEKNIATLAHQGITAIKAKGQTIHSFFKFRPHFISDQDIKILIGDKKEVLQNLDAILIDEISMVRADLFDAINLSLKKNRKNNKPFGGVQIILFGDVMQIDPIVSSAEEEVMEKFYPNGRFFFNSNIYKEGNFKQIELTKIFRQSDKSFVSLLNKIRMSEVSSADLSFLNERVVSYDDISEGTIILAPTNRKVDDINNTNLYKLKTPTYNYNAIIKGPWKEKEYPVKKEIILKEGAQVMITKNDTNVPKRWVNGTLGIICSLSHNEIKVKINDKIFRIGKTKWDKYNYQYIGNKVNSIAVGSFIQYPLKLAWATTIHKAQGQTFDKVAIDLDTGSFAHGQTYVALSRSKTLDGISLLKKINEKDIIFDPLVLEFIGQKLEKKYIKEIMKKNKITKKKNITSSNSSTSESDWTTNDDNKLIALYKRNVPEFALSKILKKSLPQIRERIIFLMKNK</sequence>
<dbReference type="InterPro" id="IPR027417">
    <property type="entry name" value="P-loop_NTPase"/>
</dbReference>
<dbReference type="InterPro" id="IPR051055">
    <property type="entry name" value="PIF1_helicase"/>
</dbReference>
<evidence type="ECO:0000313" key="2">
    <source>
        <dbReference type="EMBL" id="SVB73591.1"/>
    </source>
</evidence>
<dbReference type="EMBL" id="UINC01055099">
    <property type="protein sequence ID" value="SVB73591.1"/>
    <property type="molecule type" value="Genomic_DNA"/>
</dbReference>
<accession>A0A382GHC6</accession>
<name>A0A382GHC6_9ZZZZ</name>
<evidence type="ECO:0000259" key="1">
    <source>
        <dbReference type="Pfam" id="PF05970"/>
    </source>
</evidence>
<organism evidence="2">
    <name type="scientific">marine metagenome</name>
    <dbReference type="NCBI Taxonomy" id="408172"/>
    <lineage>
        <taxon>unclassified sequences</taxon>
        <taxon>metagenomes</taxon>
        <taxon>ecological metagenomes</taxon>
    </lineage>
</organism>
<feature type="non-terminal residue" evidence="2">
    <location>
        <position position="1"/>
    </location>
</feature>
<dbReference type="GO" id="GO:0000723">
    <property type="term" value="P:telomere maintenance"/>
    <property type="evidence" value="ECO:0007669"/>
    <property type="project" value="InterPro"/>
</dbReference>
<dbReference type="AlphaFoldDB" id="A0A382GHC6"/>
<dbReference type="InterPro" id="IPR010285">
    <property type="entry name" value="DNA_helicase_pif1-like_DEAD"/>
</dbReference>
<protein>
    <recommendedName>
        <fullName evidence="1">DNA helicase Pif1-like DEAD-box helicase domain-containing protein</fullName>
    </recommendedName>
</protein>
<dbReference type="GO" id="GO:0006281">
    <property type="term" value="P:DNA repair"/>
    <property type="evidence" value="ECO:0007669"/>
    <property type="project" value="InterPro"/>
</dbReference>
<dbReference type="CDD" id="cd18809">
    <property type="entry name" value="SF1_C_RecD"/>
    <property type="match status" value="1"/>
</dbReference>
<feature type="domain" description="DNA helicase Pif1-like DEAD-box helicase" evidence="1">
    <location>
        <begin position="4"/>
        <end position="178"/>
    </location>
</feature>
<dbReference type="Gene3D" id="3.40.50.300">
    <property type="entry name" value="P-loop containing nucleotide triphosphate hydrolases"/>
    <property type="match status" value="2"/>
</dbReference>
<dbReference type="GO" id="GO:0003678">
    <property type="term" value="F:DNA helicase activity"/>
    <property type="evidence" value="ECO:0007669"/>
    <property type="project" value="InterPro"/>
</dbReference>
<dbReference type="SUPFAM" id="SSF52540">
    <property type="entry name" value="P-loop containing nucleoside triphosphate hydrolases"/>
    <property type="match status" value="2"/>
</dbReference>
<dbReference type="Pfam" id="PF05970">
    <property type="entry name" value="PIF1"/>
    <property type="match status" value="1"/>
</dbReference>
<reference evidence="2" key="1">
    <citation type="submission" date="2018-05" db="EMBL/GenBank/DDBJ databases">
        <authorList>
            <person name="Lanie J.A."/>
            <person name="Ng W.-L."/>
            <person name="Kazmierczak K.M."/>
            <person name="Andrzejewski T.M."/>
            <person name="Davidsen T.M."/>
            <person name="Wayne K.J."/>
            <person name="Tettelin H."/>
            <person name="Glass J.I."/>
            <person name="Rusch D."/>
            <person name="Podicherti R."/>
            <person name="Tsui H.-C.T."/>
            <person name="Winkler M.E."/>
        </authorList>
    </citation>
    <scope>NUCLEOTIDE SEQUENCE</scope>
</reference>